<name>A0A6M8SZ88_9NEIS</name>
<dbReference type="KEGG" id="dee:HQN60_10530"/>
<dbReference type="SUPFAM" id="SSF54534">
    <property type="entry name" value="FKBP-like"/>
    <property type="match status" value="1"/>
</dbReference>
<evidence type="ECO:0000256" key="2">
    <source>
        <dbReference type="ARBA" id="ARBA00007656"/>
    </source>
</evidence>
<gene>
    <name evidence="7" type="ORF">HQN60_10530</name>
</gene>
<protein>
    <recommendedName>
        <fullName evidence="3">peptidylprolyl isomerase</fullName>
        <ecNumber evidence="3">5.2.1.8</ecNumber>
    </recommendedName>
</protein>
<feature type="domain" description="PpiC" evidence="6">
    <location>
        <begin position="90"/>
        <end position="190"/>
    </location>
</feature>
<accession>A0A6M8SZ88</accession>
<evidence type="ECO:0000313" key="7">
    <source>
        <dbReference type="EMBL" id="QKJ67097.1"/>
    </source>
</evidence>
<dbReference type="PANTHER" id="PTHR47245:SF2">
    <property type="entry name" value="PEPTIDYL-PROLYL CIS-TRANS ISOMERASE HP_0175-RELATED"/>
    <property type="match status" value="1"/>
</dbReference>
<dbReference type="PROSITE" id="PS50198">
    <property type="entry name" value="PPIC_PPIASE_2"/>
    <property type="match status" value="1"/>
</dbReference>
<dbReference type="SUPFAM" id="SSF109998">
    <property type="entry name" value="Triger factor/SurA peptide-binding domain-like"/>
    <property type="match status" value="1"/>
</dbReference>
<dbReference type="Proteomes" id="UP000504844">
    <property type="component" value="Chromosome"/>
</dbReference>
<evidence type="ECO:0000256" key="5">
    <source>
        <dbReference type="PROSITE-ProRule" id="PRU00278"/>
    </source>
</evidence>
<sequence>MGISVNGVDISDDVIQLERQMQPDKTLDEVVKEVILRTVLLQEAQKLDVAGQDDDEIIGNLLDREIKVPQADAASCLQWYEQHPSTFVQGELVTASHILFQVSETVHLELLRAKAESILADILQNPALFEQCARQYSNCPSGQVGGSLGQFSRGEMVPEFDKVVFALQAGEISPRLLETRFGLHILRCEHKLLGKRLDFAMVQNKIAQYLHEAATRQGMNHYLQQKVRAAKIEGFDLVGAESVLMQ</sequence>
<dbReference type="InterPro" id="IPR050245">
    <property type="entry name" value="PrsA_foldase"/>
</dbReference>
<dbReference type="RefSeq" id="WP_173533600.1">
    <property type="nucleotide sequence ID" value="NZ_CP054143.1"/>
</dbReference>
<keyword evidence="4 5" id="KW-0697">Rotamase</keyword>
<comment type="similarity">
    <text evidence="2">Belongs to the PpiC/parvulin rotamase family.</text>
</comment>
<dbReference type="InterPro" id="IPR027304">
    <property type="entry name" value="Trigger_fact/SurA_dom_sf"/>
</dbReference>
<dbReference type="Gene3D" id="3.10.50.40">
    <property type="match status" value="1"/>
</dbReference>
<dbReference type="InterPro" id="IPR046357">
    <property type="entry name" value="PPIase_dom_sf"/>
</dbReference>
<dbReference type="GO" id="GO:0003755">
    <property type="term" value="F:peptidyl-prolyl cis-trans isomerase activity"/>
    <property type="evidence" value="ECO:0007669"/>
    <property type="project" value="UniProtKB-KW"/>
</dbReference>
<dbReference type="InterPro" id="IPR000297">
    <property type="entry name" value="PPIase_PpiC"/>
</dbReference>
<organism evidence="7 8">
    <name type="scientific">Deefgea piscis</name>
    <dbReference type="NCBI Taxonomy" id="2739061"/>
    <lineage>
        <taxon>Bacteria</taxon>
        <taxon>Pseudomonadati</taxon>
        <taxon>Pseudomonadota</taxon>
        <taxon>Betaproteobacteria</taxon>
        <taxon>Neisseriales</taxon>
        <taxon>Chitinibacteraceae</taxon>
        <taxon>Deefgea</taxon>
    </lineage>
</organism>
<dbReference type="PANTHER" id="PTHR47245">
    <property type="entry name" value="PEPTIDYLPROLYL ISOMERASE"/>
    <property type="match status" value="1"/>
</dbReference>
<proteinExistence type="inferred from homology"/>
<evidence type="ECO:0000313" key="8">
    <source>
        <dbReference type="Proteomes" id="UP000504844"/>
    </source>
</evidence>
<dbReference type="EC" id="5.2.1.8" evidence="3"/>
<evidence type="ECO:0000256" key="4">
    <source>
        <dbReference type="ARBA" id="ARBA00023110"/>
    </source>
</evidence>
<dbReference type="EMBL" id="CP054143">
    <property type="protein sequence ID" value="QKJ67097.1"/>
    <property type="molecule type" value="Genomic_DNA"/>
</dbReference>
<comment type="catalytic activity">
    <reaction evidence="1">
        <text>[protein]-peptidylproline (omega=180) = [protein]-peptidylproline (omega=0)</text>
        <dbReference type="Rhea" id="RHEA:16237"/>
        <dbReference type="Rhea" id="RHEA-COMP:10747"/>
        <dbReference type="Rhea" id="RHEA-COMP:10748"/>
        <dbReference type="ChEBI" id="CHEBI:83833"/>
        <dbReference type="ChEBI" id="CHEBI:83834"/>
        <dbReference type="EC" id="5.2.1.8"/>
    </reaction>
</comment>
<evidence type="ECO:0000259" key="6">
    <source>
        <dbReference type="PROSITE" id="PS50198"/>
    </source>
</evidence>
<keyword evidence="8" id="KW-1185">Reference proteome</keyword>
<dbReference type="AlphaFoldDB" id="A0A6M8SZ88"/>
<dbReference type="Pfam" id="PF00639">
    <property type="entry name" value="Rotamase"/>
    <property type="match status" value="1"/>
</dbReference>
<evidence type="ECO:0000256" key="1">
    <source>
        <dbReference type="ARBA" id="ARBA00000971"/>
    </source>
</evidence>
<reference evidence="7 8" key="1">
    <citation type="submission" date="2020-05" db="EMBL/GenBank/DDBJ databases">
        <title>Complete genome sequence of Deefgea sp. D17.</title>
        <authorList>
            <person name="Bae J.-W."/>
            <person name="Han J.E."/>
        </authorList>
    </citation>
    <scope>NUCLEOTIDE SEQUENCE [LARGE SCALE GENOMIC DNA]</scope>
    <source>
        <strain evidence="7 8">D17</strain>
    </source>
</reference>
<keyword evidence="5 7" id="KW-0413">Isomerase</keyword>
<evidence type="ECO:0000256" key="3">
    <source>
        <dbReference type="ARBA" id="ARBA00013194"/>
    </source>
</evidence>